<name>A0ABU8VXF1_9BURK</name>
<dbReference type="InterPro" id="IPR012675">
    <property type="entry name" value="Beta-grasp_dom_sf"/>
</dbReference>
<keyword evidence="2" id="KW-0001">2Fe-2S</keyword>
<dbReference type="CDD" id="cd00207">
    <property type="entry name" value="fer2"/>
    <property type="match status" value="1"/>
</dbReference>
<dbReference type="Pfam" id="PF00111">
    <property type="entry name" value="Fer2"/>
    <property type="match status" value="1"/>
</dbReference>
<evidence type="ECO:0000259" key="7">
    <source>
        <dbReference type="PROSITE" id="PS51085"/>
    </source>
</evidence>
<dbReference type="PROSITE" id="PS00814">
    <property type="entry name" value="ADX"/>
    <property type="match status" value="1"/>
</dbReference>
<dbReference type="SUPFAM" id="SSF54292">
    <property type="entry name" value="2Fe-2S ferredoxin-like"/>
    <property type="match status" value="1"/>
</dbReference>
<evidence type="ECO:0000313" key="8">
    <source>
        <dbReference type="EMBL" id="MEJ8822490.1"/>
    </source>
</evidence>
<dbReference type="InterPro" id="IPR018298">
    <property type="entry name" value="Adrenodoxin_Fe-S_BS"/>
</dbReference>
<dbReference type="InterPro" id="IPR001041">
    <property type="entry name" value="2Fe-2S_ferredoxin-type"/>
</dbReference>
<evidence type="ECO:0000256" key="6">
    <source>
        <dbReference type="ARBA" id="ARBA00034078"/>
    </source>
</evidence>
<dbReference type="PROSITE" id="PS51085">
    <property type="entry name" value="2FE2S_FER_2"/>
    <property type="match status" value="1"/>
</dbReference>
<gene>
    <name evidence="8" type="ORF">WKW80_10630</name>
</gene>
<comment type="caution">
    <text evidence="8">The sequence shown here is derived from an EMBL/GenBank/DDBJ whole genome shotgun (WGS) entry which is preliminary data.</text>
</comment>
<keyword evidence="5" id="KW-0411">Iron-sulfur</keyword>
<keyword evidence="3" id="KW-0479">Metal-binding</keyword>
<dbReference type="PANTHER" id="PTHR23426">
    <property type="entry name" value="FERREDOXIN/ADRENODOXIN"/>
    <property type="match status" value="1"/>
</dbReference>
<evidence type="ECO:0000256" key="1">
    <source>
        <dbReference type="ARBA" id="ARBA00010914"/>
    </source>
</evidence>
<dbReference type="InterPro" id="IPR001055">
    <property type="entry name" value="Adrenodoxin-like"/>
</dbReference>
<dbReference type="EMBL" id="JBBKZV010000005">
    <property type="protein sequence ID" value="MEJ8822490.1"/>
    <property type="molecule type" value="Genomic_DNA"/>
</dbReference>
<dbReference type="RefSeq" id="WP_340363540.1">
    <property type="nucleotide sequence ID" value="NZ_JBBKZV010000005.1"/>
</dbReference>
<accession>A0ABU8VXF1</accession>
<keyword evidence="9" id="KW-1185">Reference proteome</keyword>
<evidence type="ECO:0000256" key="2">
    <source>
        <dbReference type="ARBA" id="ARBA00022714"/>
    </source>
</evidence>
<keyword evidence="4" id="KW-0408">Iron</keyword>
<comment type="cofactor">
    <cofactor evidence="6">
        <name>[2Fe-2S] cluster</name>
        <dbReference type="ChEBI" id="CHEBI:190135"/>
    </cofactor>
</comment>
<dbReference type="InterPro" id="IPR036010">
    <property type="entry name" value="2Fe-2S_ferredoxin-like_sf"/>
</dbReference>
<comment type="similarity">
    <text evidence="1">Belongs to the adrenodoxin/putidaredoxin family.</text>
</comment>
<feature type="domain" description="2Fe-2S ferredoxin-type" evidence="7">
    <location>
        <begin position="2"/>
        <end position="106"/>
    </location>
</feature>
<dbReference type="Gene3D" id="3.10.20.30">
    <property type="match status" value="1"/>
</dbReference>
<reference evidence="8 9" key="1">
    <citation type="submission" date="2024-03" db="EMBL/GenBank/DDBJ databases">
        <title>Novel species of the genus Variovorax.</title>
        <authorList>
            <person name="Liu Q."/>
            <person name="Xin Y.-H."/>
        </authorList>
    </citation>
    <scope>NUCLEOTIDE SEQUENCE [LARGE SCALE GENOMIC DNA]</scope>
    <source>
        <strain evidence="8 9">KACC 18501</strain>
    </source>
</reference>
<evidence type="ECO:0000313" key="9">
    <source>
        <dbReference type="Proteomes" id="UP001363010"/>
    </source>
</evidence>
<sequence length="108" mass="11596">MPTINYILKDGSRRSVDARLGTSVMENAVRGNVRGIDAECGGSCSCATCHVYVDDAFFERLPPPDEMENELLDGVASERLPGSRLSCQLTVTADLDGLVVHVPEAQSV</sequence>
<proteinExistence type="inferred from homology"/>
<evidence type="ECO:0000256" key="4">
    <source>
        <dbReference type="ARBA" id="ARBA00023004"/>
    </source>
</evidence>
<protein>
    <submittedName>
        <fullName evidence="8">2Fe-2S iron-sulfur cluster-binding protein</fullName>
    </submittedName>
</protein>
<dbReference type="Proteomes" id="UP001363010">
    <property type="component" value="Unassembled WGS sequence"/>
</dbReference>
<evidence type="ECO:0000256" key="3">
    <source>
        <dbReference type="ARBA" id="ARBA00022723"/>
    </source>
</evidence>
<dbReference type="PRINTS" id="PR00355">
    <property type="entry name" value="ADRENODOXIN"/>
</dbReference>
<organism evidence="8 9">
    <name type="scientific">Variovorax humicola</name>
    <dbReference type="NCBI Taxonomy" id="1769758"/>
    <lineage>
        <taxon>Bacteria</taxon>
        <taxon>Pseudomonadati</taxon>
        <taxon>Pseudomonadota</taxon>
        <taxon>Betaproteobacteria</taxon>
        <taxon>Burkholderiales</taxon>
        <taxon>Comamonadaceae</taxon>
        <taxon>Variovorax</taxon>
    </lineage>
</organism>
<evidence type="ECO:0000256" key="5">
    <source>
        <dbReference type="ARBA" id="ARBA00023014"/>
    </source>
</evidence>
<dbReference type="PANTHER" id="PTHR23426:SF65">
    <property type="entry name" value="FERREDOXIN-2, MITOCHONDRIAL"/>
    <property type="match status" value="1"/>
</dbReference>